<sequence length="227" mass="23957">MASYTSSSAFDEAASYLSNASSLSQVSSSVKLELYGLFKSLTVSPTPNTSRPSFFDMTARAKWDAWALAGKDYGERLADAEKKYLEIARTLGWKEGAIPGVADETDETVDGHSGGGVGLGNSVSVMSAPDEESASSSHLHDLAVRDDAQLLSDFLNGKSDPEIDVNAKDEYGYTALHLASDRGNRAAVEVLLKAGADKSQQDVDGYTAVELAKIAGHSDIVALLEGS</sequence>
<dbReference type="EMBL" id="MU277189">
    <property type="protein sequence ID" value="KAI0067813.1"/>
    <property type="molecule type" value="Genomic_DNA"/>
</dbReference>
<evidence type="ECO:0000313" key="2">
    <source>
        <dbReference type="Proteomes" id="UP000814140"/>
    </source>
</evidence>
<protein>
    <submittedName>
        <fullName evidence="1">Ankyrin</fullName>
    </submittedName>
</protein>
<keyword evidence="2" id="KW-1185">Reference proteome</keyword>
<organism evidence="1 2">
    <name type="scientific">Artomyces pyxidatus</name>
    <dbReference type="NCBI Taxonomy" id="48021"/>
    <lineage>
        <taxon>Eukaryota</taxon>
        <taxon>Fungi</taxon>
        <taxon>Dikarya</taxon>
        <taxon>Basidiomycota</taxon>
        <taxon>Agaricomycotina</taxon>
        <taxon>Agaricomycetes</taxon>
        <taxon>Russulales</taxon>
        <taxon>Auriscalpiaceae</taxon>
        <taxon>Artomyces</taxon>
    </lineage>
</organism>
<dbReference type="Proteomes" id="UP000814140">
    <property type="component" value="Unassembled WGS sequence"/>
</dbReference>
<reference evidence="1" key="2">
    <citation type="journal article" date="2022" name="New Phytol.">
        <title>Evolutionary transition to the ectomycorrhizal habit in the genomes of a hyperdiverse lineage of mushroom-forming fungi.</title>
        <authorList>
            <person name="Looney B."/>
            <person name="Miyauchi S."/>
            <person name="Morin E."/>
            <person name="Drula E."/>
            <person name="Courty P.E."/>
            <person name="Kohler A."/>
            <person name="Kuo A."/>
            <person name="LaButti K."/>
            <person name="Pangilinan J."/>
            <person name="Lipzen A."/>
            <person name="Riley R."/>
            <person name="Andreopoulos W."/>
            <person name="He G."/>
            <person name="Johnson J."/>
            <person name="Nolan M."/>
            <person name="Tritt A."/>
            <person name="Barry K.W."/>
            <person name="Grigoriev I.V."/>
            <person name="Nagy L.G."/>
            <person name="Hibbett D."/>
            <person name="Henrissat B."/>
            <person name="Matheny P.B."/>
            <person name="Labbe J."/>
            <person name="Martin F.M."/>
        </authorList>
    </citation>
    <scope>NUCLEOTIDE SEQUENCE</scope>
    <source>
        <strain evidence="1">HHB10654</strain>
    </source>
</reference>
<gene>
    <name evidence="1" type="ORF">BV25DRAFT_869520</name>
</gene>
<name>A0ACB8TH98_9AGAM</name>
<reference evidence="1" key="1">
    <citation type="submission" date="2021-03" db="EMBL/GenBank/DDBJ databases">
        <authorList>
            <consortium name="DOE Joint Genome Institute"/>
            <person name="Ahrendt S."/>
            <person name="Looney B.P."/>
            <person name="Miyauchi S."/>
            <person name="Morin E."/>
            <person name="Drula E."/>
            <person name="Courty P.E."/>
            <person name="Chicoki N."/>
            <person name="Fauchery L."/>
            <person name="Kohler A."/>
            <person name="Kuo A."/>
            <person name="Labutti K."/>
            <person name="Pangilinan J."/>
            <person name="Lipzen A."/>
            <person name="Riley R."/>
            <person name="Andreopoulos W."/>
            <person name="He G."/>
            <person name="Johnson J."/>
            <person name="Barry K.W."/>
            <person name="Grigoriev I.V."/>
            <person name="Nagy L."/>
            <person name="Hibbett D."/>
            <person name="Henrissat B."/>
            <person name="Matheny P.B."/>
            <person name="Labbe J."/>
            <person name="Martin F."/>
        </authorList>
    </citation>
    <scope>NUCLEOTIDE SEQUENCE</scope>
    <source>
        <strain evidence="1">HHB10654</strain>
    </source>
</reference>
<evidence type="ECO:0000313" key="1">
    <source>
        <dbReference type="EMBL" id="KAI0067813.1"/>
    </source>
</evidence>
<comment type="caution">
    <text evidence="1">The sequence shown here is derived from an EMBL/GenBank/DDBJ whole genome shotgun (WGS) entry which is preliminary data.</text>
</comment>
<proteinExistence type="predicted"/>
<accession>A0ACB8TH98</accession>